<evidence type="ECO:0000313" key="10">
    <source>
        <dbReference type="Proteomes" id="UP001331761"/>
    </source>
</evidence>
<dbReference type="SUPFAM" id="SSF55811">
    <property type="entry name" value="Nudix"/>
    <property type="match status" value="1"/>
</dbReference>
<dbReference type="InterPro" id="IPR049781">
    <property type="entry name" value="AF10/AF17_PHD"/>
</dbReference>
<dbReference type="InterPro" id="IPR015797">
    <property type="entry name" value="NUDIX_hydrolase-like_dom_sf"/>
</dbReference>
<dbReference type="GO" id="GO:0006357">
    <property type="term" value="P:regulation of transcription by RNA polymerase II"/>
    <property type="evidence" value="ECO:0007669"/>
    <property type="project" value="TreeGrafter"/>
</dbReference>
<feature type="domain" description="Nudix hydrolase" evidence="7">
    <location>
        <begin position="29"/>
        <end position="201"/>
    </location>
</feature>
<comment type="caution">
    <text evidence="9">The sequence shown here is derived from an EMBL/GenBank/DDBJ whole genome shotgun (WGS) entry which is preliminary data.</text>
</comment>
<sequence>MRICSTFKSPIHSKHCLKLSTSTTGDFLSNGRLEGCFILSRSTGRVLVMKRGATAKFMPNALVFPGGVVASCDEKLGHPSRIAAIRELFEETGILLGQKESAANSPELQVIQENTKTNPEQFKMACSSPPVDELLEWNTWLTPSSYKRRYMTSFFIVQLDGEPEVHMCEREMSHYSWIEPKDCLEKAFKGEVILPPPQVYELTRISQTASEDLVKFSNKTHVICPQNIFAQNSPLITSVLPGDHLYIDEDSFNQPPRTSSQDVLRIDPQKPTHRVEYFAEPLERRGTTRKTTRIILPPRKTHLRPAENSCGCNGLYLFESQRRLSGNENRAKGYKCRVIKETHQSIGSLYAILTGGSFVMIYRRPVNLPFISEILIILTFLCNNIAVKIAMKEMLGGCCVCADENGWTDNPLIYCDGPGCEVAVHQGCYGIQEVPEGEWLCAKCHVAATTYTNGDLSRNGPSNGVGHSIKARCELCPFSYGALKRTEQKGWAHVICALYIPEVRFGDVHSMDPVILSDVPMERFEKLCYICANAGDSRAAQMGACMSCNKPGCKRGFHVTCAQQRGLLCEEGGGSKNVKYCGYCEHHLRKATADPAIKVVPPCRIRAHPSSSSQSSVPYEPTPPNSNNSGHMLVDPIPRPEQVGTVIGLAQSSEDSHLINNFSPPLTTSSRSSVALDATPPLSSGGGAVVVVKQDHTLNGPPSANFNALVNAAVVQAAELTNHNRLGVATGYVADVNGHHEEKVVVDSAVISSGALTPATAKAAAVKRNREPKAEYPEKAKRPRANHRTKSEKALRDLVGPIVSETVSDFHRERVADRTVTTDSRRMVTTNATPSTSHDIPVVSQQPIVTAQPAGSSLIGTSPLAARPPGSGGPTNSTLPSSMEQLLERQWEQGSQFLISQAQFDVAQLLSCLHQLKSENIRTATGASSASAVATASTATLTTTSTSQPQLMPATSSAPVVSAELTTNISPERLAALNPLINGGFLGRGNQMLGTGNAMDPLITSFLLSQAQHSQQQYLAGNSTANLLARFMMPPISGSNSVQGAGGMGK</sequence>
<dbReference type="Pfam" id="PF13832">
    <property type="entry name" value="zf-HC5HC2H_2"/>
    <property type="match status" value="1"/>
</dbReference>
<evidence type="ECO:0000313" key="9">
    <source>
        <dbReference type="EMBL" id="KAK5978455.1"/>
    </source>
</evidence>
<dbReference type="SMART" id="SM00249">
    <property type="entry name" value="PHD"/>
    <property type="match status" value="2"/>
</dbReference>
<evidence type="ECO:0000256" key="1">
    <source>
        <dbReference type="ARBA" id="ARBA00022723"/>
    </source>
</evidence>
<gene>
    <name evidence="9" type="ORF">GCK32_005425</name>
</gene>
<accession>A0AAN8FKV4</accession>
<dbReference type="InterPro" id="IPR034732">
    <property type="entry name" value="EPHD"/>
</dbReference>
<evidence type="ECO:0000259" key="7">
    <source>
        <dbReference type="PROSITE" id="PS51462"/>
    </source>
</evidence>
<dbReference type="GO" id="GO:0005634">
    <property type="term" value="C:nucleus"/>
    <property type="evidence" value="ECO:0007669"/>
    <property type="project" value="TreeGrafter"/>
</dbReference>
<dbReference type="CDD" id="cd20901">
    <property type="entry name" value="CC_AF10"/>
    <property type="match status" value="1"/>
</dbReference>
<dbReference type="GO" id="GO:0008270">
    <property type="term" value="F:zinc ion binding"/>
    <property type="evidence" value="ECO:0007669"/>
    <property type="project" value="UniProtKB-KW"/>
</dbReference>
<name>A0AAN8FKV4_TRICO</name>
<dbReference type="AlphaFoldDB" id="A0AAN8FKV4"/>
<organism evidence="9 10">
    <name type="scientific">Trichostrongylus colubriformis</name>
    <name type="common">Black scour worm</name>
    <dbReference type="NCBI Taxonomy" id="6319"/>
    <lineage>
        <taxon>Eukaryota</taxon>
        <taxon>Metazoa</taxon>
        <taxon>Ecdysozoa</taxon>
        <taxon>Nematoda</taxon>
        <taxon>Chromadorea</taxon>
        <taxon>Rhabditida</taxon>
        <taxon>Rhabditina</taxon>
        <taxon>Rhabditomorpha</taxon>
        <taxon>Strongyloidea</taxon>
        <taxon>Trichostrongylidae</taxon>
        <taxon>Trichostrongylus</taxon>
    </lineage>
</organism>
<evidence type="ECO:0000256" key="2">
    <source>
        <dbReference type="ARBA" id="ARBA00022771"/>
    </source>
</evidence>
<keyword evidence="2 4" id="KW-0863">Zinc-finger</keyword>
<dbReference type="InterPro" id="IPR049773">
    <property type="entry name" value="AF10-like_CC"/>
</dbReference>
<dbReference type="PANTHER" id="PTHR13793:SF164">
    <property type="entry name" value="ALHAMBRA, ISOFORM P"/>
    <property type="match status" value="1"/>
</dbReference>
<reference evidence="9 10" key="1">
    <citation type="submission" date="2019-10" db="EMBL/GenBank/DDBJ databases">
        <title>Assembly and Annotation for the nematode Trichostrongylus colubriformis.</title>
        <authorList>
            <person name="Martin J."/>
        </authorList>
    </citation>
    <scope>NUCLEOTIDE SEQUENCE [LARGE SCALE GENOMIC DNA]</scope>
    <source>
        <strain evidence="9">G859</strain>
        <tissue evidence="9">Whole worm</tissue>
    </source>
</reference>
<dbReference type="PANTHER" id="PTHR13793">
    <property type="entry name" value="PHD FINGER PROTEINS"/>
    <property type="match status" value="1"/>
</dbReference>
<dbReference type="InterPro" id="IPR000086">
    <property type="entry name" value="NUDIX_hydrolase_dom"/>
</dbReference>
<evidence type="ECO:0000259" key="6">
    <source>
        <dbReference type="PROSITE" id="PS50016"/>
    </source>
</evidence>
<evidence type="ECO:0000256" key="4">
    <source>
        <dbReference type="PROSITE-ProRule" id="PRU00146"/>
    </source>
</evidence>
<dbReference type="CDD" id="cd15574">
    <property type="entry name" value="PHD_AF10_AF17"/>
    <property type="match status" value="1"/>
</dbReference>
<evidence type="ECO:0000259" key="8">
    <source>
        <dbReference type="PROSITE" id="PS51805"/>
    </source>
</evidence>
<dbReference type="Proteomes" id="UP001331761">
    <property type="component" value="Unassembled WGS sequence"/>
</dbReference>
<protein>
    <submittedName>
        <fullName evidence="9">Uncharacterized protein</fullName>
    </submittedName>
</protein>
<dbReference type="InterPro" id="IPR019787">
    <property type="entry name" value="Znf_PHD-finger"/>
</dbReference>
<feature type="region of interest" description="Disordered" evidence="5">
    <location>
        <begin position="607"/>
        <end position="631"/>
    </location>
</feature>
<dbReference type="PROSITE" id="PS50016">
    <property type="entry name" value="ZF_PHD_2"/>
    <property type="match status" value="2"/>
</dbReference>
<feature type="compositionally biased region" description="Basic and acidic residues" evidence="5">
    <location>
        <begin position="768"/>
        <end position="780"/>
    </location>
</feature>
<dbReference type="InterPro" id="IPR050701">
    <property type="entry name" value="Histone_Mod_Regulator"/>
</dbReference>
<keyword evidence="3" id="KW-0862">Zinc</keyword>
<dbReference type="CDD" id="cd18870">
    <property type="entry name" value="NUDIX_AcylCoAdiphos_Nudt19"/>
    <property type="match status" value="1"/>
</dbReference>
<evidence type="ECO:0000256" key="3">
    <source>
        <dbReference type="ARBA" id="ARBA00022833"/>
    </source>
</evidence>
<dbReference type="InterPro" id="IPR019786">
    <property type="entry name" value="Zinc_finger_PHD-type_CS"/>
</dbReference>
<dbReference type="Pfam" id="PF00293">
    <property type="entry name" value="NUDIX"/>
    <property type="match status" value="1"/>
</dbReference>
<feature type="domain" description="PHD-type" evidence="8">
    <location>
        <begin position="470"/>
        <end position="588"/>
    </location>
</feature>
<evidence type="ECO:0000256" key="5">
    <source>
        <dbReference type="SAM" id="MobiDB-lite"/>
    </source>
</evidence>
<proteinExistence type="predicted"/>
<dbReference type="SUPFAM" id="SSF57903">
    <property type="entry name" value="FYVE/PHD zinc finger"/>
    <property type="match status" value="1"/>
</dbReference>
<keyword evidence="1" id="KW-0479">Metal-binding</keyword>
<dbReference type="Gene3D" id="3.90.79.10">
    <property type="entry name" value="Nucleoside Triphosphate Pyrophosphohydrolase"/>
    <property type="match status" value="1"/>
</dbReference>
<dbReference type="GO" id="GO:0031491">
    <property type="term" value="F:nucleosome binding"/>
    <property type="evidence" value="ECO:0007669"/>
    <property type="project" value="TreeGrafter"/>
</dbReference>
<keyword evidence="10" id="KW-1185">Reference proteome</keyword>
<dbReference type="EMBL" id="WIXE01009408">
    <property type="protein sequence ID" value="KAK5978455.1"/>
    <property type="molecule type" value="Genomic_DNA"/>
</dbReference>
<dbReference type="InterPro" id="IPR011011">
    <property type="entry name" value="Znf_FYVE_PHD"/>
</dbReference>
<feature type="domain" description="PHD-type" evidence="6">
    <location>
        <begin position="525"/>
        <end position="587"/>
    </location>
</feature>
<dbReference type="InterPro" id="IPR001965">
    <property type="entry name" value="Znf_PHD"/>
</dbReference>
<dbReference type="InterPro" id="IPR013083">
    <property type="entry name" value="Znf_RING/FYVE/PHD"/>
</dbReference>
<dbReference type="GO" id="GO:0042393">
    <property type="term" value="F:histone binding"/>
    <property type="evidence" value="ECO:0007669"/>
    <property type="project" value="TreeGrafter"/>
</dbReference>
<feature type="region of interest" description="Disordered" evidence="5">
    <location>
        <begin position="762"/>
        <end position="791"/>
    </location>
</feature>
<dbReference type="PROSITE" id="PS01359">
    <property type="entry name" value="ZF_PHD_1"/>
    <property type="match status" value="1"/>
</dbReference>
<feature type="domain" description="PHD-type" evidence="6">
    <location>
        <begin position="395"/>
        <end position="447"/>
    </location>
</feature>
<dbReference type="Pfam" id="PF13831">
    <property type="entry name" value="PHD_2"/>
    <property type="match status" value="1"/>
</dbReference>
<dbReference type="Gene3D" id="3.30.40.10">
    <property type="entry name" value="Zinc/RING finger domain, C3HC4 (zinc finger)"/>
    <property type="match status" value="2"/>
</dbReference>
<dbReference type="PROSITE" id="PS51462">
    <property type="entry name" value="NUDIX"/>
    <property type="match status" value="1"/>
</dbReference>
<dbReference type="PROSITE" id="PS51805">
    <property type="entry name" value="EPHD"/>
    <property type="match status" value="1"/>
</dbReference>